<comment type="caution">
    <text evidence="3">The sequence shown here is derived from an EMBL/GenBank/DDBJ whole genome shotgun (WGS) entry which is preliminary data.</text>
</comment>
<protein>
    <submittedName>
        <fullName evidence="3">Blue light receptor</fullName>
    </submittedName>
</protein>
<dbReference type="GO" id="GO:0051285">
    <property type="term" value="C:cell cortex of cell tip"/>
    <property type="evidence" value="ECO:0007669"/>
    <property type="project" value="TreeGrafter"/>
</dbReference>
<feature type="transmembrane region" description="Helical" evidence="2">
    <location>
        <begin position="1010"/>
        <end position="1035"/>
    </location>
</feature>
<keyword evidence="2" id="KW-1133">Transmembrane helix</keyword>
<dbReference type="AlphaFoldDB" id="A0A9P7BI20"/>
<dbReference type="EMBL" id="PUHW01000016">
    <property type="protein sequence ID" value="KAG0690844.1"/>
    <property type="molecule type" value="Genomic_DNA"/>
</dbReference>
<organism evidence="3 4">
    <name type="scientific">Pichia californica</name>
    <dbReference type="NCBI Taxonomy" id="460514"/>
    <lineage>
        <taxon>Eukaryota</taxon>
        <taxon>Fungi</taxon>
        <taxon>Dikarya</taxon>
        <taxon>Ascomycota</taxon>
        <taxon>Saccharomycotina</taxon>
        <taxon>Pichiomycetes</taxon>
        <taxon>Pichiales</taxon>
        <taxon>Pichiaceae</taxon>
        <taxon>Pichia</taxon>
    </lineage>
</organism>
<evidence type="ECO:0000256" key="1">
    <source>
        <dbReference type="SAM" id="MobiDB-lite"/>
    </source>
</evidence>
<sequence>MLLTDIKYYSRLPFVNLGKRAKSIFSIRLITLIISIIFGSILLGGKSSNFPLVTLHSDHSDVARGLYDALKDTFSGEKNFMTTSELKILAEYIENHIEDTPQIILSGLFGWCYASYNAPELNYSEGSDFGNPISGDQHHHNTTIHCLEYGSDSIFDYRGELSEIGLNIILAYAYTADFETSGSTLTDTVYVPDDTYKSELASRKQEVHRFIVVLIMSICVQSIMFIGTFFYYGMRGNARDDKKISVSLKHIFGVFSLLNCILTNIGFIIIIVQIKNLQSSVNNELSSYGIYMKLGARFITVIVFWFCFSLIIFGLWAGPVWFNRSIKEQNIQTDQIPLAMDAYDYDYNYDNEYDDENENDDDNENENENESDDEDYKNENNSRREAHTTNYNHSVRSSNSTDSLDNNDKAEVTVSSRITSSSSTQDDDPFSNSYEETKDTSSTTIHQPFHSTAFIRSEELFLKRKPPLMNNSTLDNEDLVPMSPIINLPTGKIARGVSVTPNVVLTNNPEEYYQPQNSYYEQKLPDNRNSYGHKKFKHSFSNDISHQQQLTEIGQTDNYQGNPFNTIGRYNDKICTDFKNNAFLSNKSNTYATKNSYNFNKNPKSFYFNGNNDGYEKYDINPLLDSNSIPEQEYLRESENFYYNDSSNSNNNTSPCKLKDSRYENGSSSFDIFDSPIKNTFSKYTGTTTGENVHGFKFDKPKTEKYHTSIKINDSGSGSSIGSQKLSSARKQLVVAAYFKSFKSLSLITILYFFCCMISVLLIISCISNDGFCFPKFEIQTSGIVEPNVDDLGILSALTMQPIYRNSLPAIEDELNLVEKFLDGLSGMVLDSSFNEQLVRDKISEIFESDEAIIFKFSNFGYCKETSNEENNICHPYFAYGLDVPSVFIKDLVYTLSSEEIEGDAEYVSNVFVENYRSLFHFLNFSQYNESEYFFYGMISSILSKVTSYATIVECILDIFLLLACVIISVVFKAKANKSLSDYKNYLFESNLKRQFDEQNYQFSRIQRPLLIITSITWVCTFLRISRISYELIYIIKLEAVLKNLNMRIIEGIKIISSGLIFDICNALIHLFIVVSLTKCIISKPWIVTASI</sequence>
<feature type="transmembrane region" description="Helical" evidence="2">
    <location>
        <begin position="745"/>
        <end position="764"/>
    </location>
</feature>
<dbReference type="PANTHER" id="PTHR28019:SF6">
    <property type="entry name" value="PROTEIN ECM7"/>
    <property type="match status" value="1"/>
</dbReference>
<keyword evidence="4" id="KW-1185">Reference proteome</keyword>
<evidence type="ECO:0000313" key="4">
    <source>
        <dbReference type="Proteomes" id="UP000697127"/>
    </source>
</evidence>
<accession>A0A9P7BI20</accession>
<feature type="compositionally biased region" description="Basic and acidic residues" evidence="1">
    <location>
        <begin position="377"/>
        <end position="387"/>
    </location>
</feature>
<feature type="transmembrane region" description="Helical" evidence="2">
    <location>
        <begin position="1055"/>
        <end position="1077"/>
    </location>
</feature>
<gene>
    <name evidence="3" type="primary">WC2_5</name>
    <name evidence="3" type="ORF">C6P40_001104</name>
</gene>
<feature type="transmembrane region" description="Helical" evidence="2">
    <location>
        <begin position="210"/>
        <end position="232"/>
    </location>
</feature>
<feature type="compositionally biased region" description="Acidic residues" evidence="1">
    <location>
        <begin position="349"/>
        <end position="376"/>
    </location>
</feature>
<evidence type="ECO:0000256" key="2">
    <source>
        <dbReference type="SAM" id="Phobius"/>
    </source>
</evidence>
<name>A0A9P7BI20_9ASCO</name>
<keyword evidence="2" id="KW-0472">Membrane</keyword>
<dbReference type="PANTHER" id="PTHR28019">
    <property type="entry name" value="CELL MEMBRANE PROTEIN YLR413W-RELATED"/>
    <property type="match status" value="1"/>
</dbReference>
<dbReference type="InterPro" id="IPR052413">
    <property type="entry name" value="SUR7_domain"/>
</dbReference>
<dbReference type="GO" id="GO:0031505">
    <property type="term" value="P:fungal-type cell wall organization"/>
    <property type="evidence" value="ECO:0007669"/>
    <property type="project" value="TreeGrafter"/>
</dbReference>
<feature type="transmembrane region" description="Helical" evidence="2">
    <location>
        <begin position="294"/>
        <end position="317"/>
    </location>
</feature>
<reference evidence="3" key="1">
    <citation type="submission" date="2020-11" db="EMBL/GenBank/DDBJ databases">
        <title>Kefir isolates.</title>
        <authorList>
            <person name="Marcisauskas S."/>
            <person name="Kim Y."/>
            <person name="Blasche S."/>
        </authorList>
    </citation>
    <scope>NUCLEOTIDE SEQUENCE</scope>
    <source>
        <strain evidence="3">Olga-1</strain>
    </source>
</reference>
<dbReference type="GO" id="GO:0005886">
    <property type="term" value="C:plasma membrane"/>
    <property type="evidence" value="ECO:0007669"/>
    <property type="project" value="TreeGrafter"/>
</dbReference>
<feature type="region of interest" description="Disordered" evidence="1">
    <location>
        <begin position="349"/>
        <end position="445"/>
    </location>
</feature>
<dbReference type="Proteomes" id="UP000697127">
    <property type="component" value="Unassembled WGS sequence"/>
</dbReference>
<keyword evidence="2" id="KW-0812">Transmembrane</keyword>
<feature type="transmembrane region" description="Helical" evidence="2">
    <location>
        <begin position="252"/>
        <end position="274"/>
    </location>
</feature>
<evidence type="ECO:0000313" key="3">
    <source>
        <dbReference type="EMBL" id="KAG0690844.1"/>
    </source>
</evidence>
<feature type="transmembrane region" description="Helical" evidence="2">
    <location>
        <begin position="949"/>
        <end position="972"/>
    </location>
</feature>
<proteinExistence type="predicted"/>
<feature type="transmembrane region" description="Helical" evidence="2">
    <location>
        <begin position="21"/>
        <end position="43"/>
    </location>
</feature>
<feature type="compositionally biased region" description="Low complexity" evidence="1">
    <location>
        <begin position="413"/>
        <end position="424"/>
    </location>
</feature>
<keyword evidence="3" id="KW-0675">Receptor</keyword>